<dbReference type="Pfam" id="PF03466">
    <property type="entry name" value="LysR_substrate"/>
    <property type="match status" value="1"/>
</dbReference>
<dbReference type="PANTHER" id="PTHR30427:SF1">
    <property type="entry name" value="TRANSCRIPTIONAL ACTIVATOR PROTEIN LYSR"/>
    <property type="match status" value="1"/>
</dbReference>
<comment type="caution">
    <text evidence="6">The sequence shown here is derived from an EMBL/GenBank/DDBJ whole genome shotgun (WGS) entry which is preliminary data.</text>
</comment>
<evidence type="ECO:0000313" key="6">
    <source>
        <dbReference type="EMBL" id="GAA3704902.1"/>
    </source>
</evidence>
<name>A0ABP7DIL4_9GAMM</name>
<dbReference type="InterPro" id="IPR000847">
    <property type="entry name" value="LysR_HTH_N"/>
</dbReference>
<gene>
    <name evidence="6" type="ORF">GCM10022421_09690</name>
</gene>
<proteinExistence type="inferred from homology"/>
<evidence type="ECO:0000313" key="7">
    <source>
        <dbReference type="Proteomes" id="UP001501479"/>
    </source>
</evidence>
<dbReference type="InterPro" id="IPR036390">
    <property type="entry name" value="WH_DNA-bd_sf"/>
</dbReference>
<evidence type="ECO:0000256" key="3">
    <source>
        <dbReference type="ARBA" id="ARBA00023125"/>
    </source>
</evidence>
<protein>
    <submittedName>
        <fullName evidence="6">LysR substrate-binding domain-containing protein</fullName>
    </submittedName>
</protein>
<dbReference type="PROSITE" id="PS50931">
    <property type="entry name" value="HTH_LYSR"/>
    <property type="match status" value="1"/>
</dbReference>
<keyword evidence="3" id="KW-0238">DNA-binding</keyword>
<reference evidence="7" key="1">
    <citation type="journal article" date="2019" name="Int. J. Syst. Evol. Microbiol.">
        <title>The Global Catalogue of Microorganisms (GCM) 10K type strain sequencing project: providing services to taxonomists for standard genome sequencing and annotation.</title>
        <authorList>
            <consortium name="The Broad Institute Genomics Platform"/>
            <consortium name="The Broad Institute Genome Sequencing Center for Infectious Disease"/>
            <person name="Wu L."/>
            <person name="Ma J."/>
        </authorList>
    </citation>
    <scope>NUCLEOTIDE SEQUENCE [LARGE SCALE GENOMIC DNA]</scope>
    <source>
        <strain evidence="7">JCM 17329</strain>
    </source>
</reference>
<dbReference type="EMBL" id="BAABDS010000010">
    <property type="protein sequence ID" value="GAA3704902.1"/>
    <property type="molecule type" value="Genomic_DNA"/>
</dbReference>
<comment type="similarity">
    <text evidence="1">Belongs to the LysR transcriptional regulatory family.</text>
</comment>
<dbReference type="SUPFAM" id="SSF46785">
    <property type="entry name" value="Winged helix' DNA-binding domain"/>
    <property type="match status" value="1"/>
</dbReference>
<keyword evidence="4" id="KW-0804">Transcription</keyword>
<dbReference type="Pfam" id="PF00126">
    <property type="entry name" value="HTH_1"/>
    <property type="match status" value="1"/>
</dbReference>
<dbReference type="InterPro" id="IPR037424">
    <property type="entry name" value="NocR_PBP2"/>
</dbReference>
<dbReference type="PANTHER" id="PTHR30427">
    <property type="entry name" value="TRANSCRIPTIONAL ACTIVATOR PROTEIN LYSR"/>
    <property type="match status" value="1"/>
</dbReference>
<evidence type="ECO:0000256" key="4">
    <source>
        <dbReference type="ARBA" id="ARBA00023163"/>
    </source>
</evidence>
<evidence type="ECO:0000256" key="2">
    <source>
        <dbReference type="ARBA" id="ARBA00023015"/>
    </source>
</evidence>
<keyword evidence="7" id="KW-1185">Reference proteome</keyword>
<evidence type="ECO:0000256" key="1">
    <source>
        <dbReference type="ARBA" id="ARBA00009437"/>
    </source>
</evidence>
<dbReference type="CDD" id="cd08415">
    <property type="entry name" value="PBP2_LysR_opines_like"/>
    <property type="match status" value="1"/>
</dbReference>
<dbReference type="PRINTS" id="PR00039">
    <property type="entry name" value="HTHLYSR"/>
</dbReference>
<keyword evidence="2" id="KW-0805">Transcription regulation</keyword>
<feature type="domain" description="HTH lysR-type" evidence="5">
    <location>
        <begin position="2"/>
        <end position="59"/>
    </location>
</feature>
<evidence type="ECO:0000259" key="5">
    <source>
        <dbReference type="PROSITE" id="PS50931"/>
    </source>
</evidence>
<dbReference type="Gene3D" id="3.40.190.290">
    <property type="match status" value="1"/>
</dbReference>
<organism evidence="6 7">
    <name type="scientific">Oceanisphaera sediminis</name>
    <dbReference type="NCBI Taxonomy" id="981381"/>
    <lineage>
        <taxon>Bacteria</taxon>
        <taxon>Pseudomonadati</taxon>
        <taxon>Pseudomonadota</taxon>
        <taxon>Gammaproteobacteria</taxon>
        <taxon>Aeromonadales</taxon>
        <taxon>Aeromonadaceae</taxon>
        <taxon>Oceanisphaera</taxon>
    </lineage>
</organism>
<accession>A0ABP7DIL4</accession>
<dbReference type="InterPro" id="IPR036388">
    <property type="entry name" value="WH-like_DNA-bd_sf"/>
</dbReference>
<dbReference type="RefSeq" id="WP_344962938.1">
    <property type="nucleotide sequence ID" value="NZ_BAABDS010000010.1"/>
</dbReference>
<dbReference type="InterPro" id="IPR005119">
    <property type="entry name" value="LysR_subst-bd"/>
</dbReference>
<dbReference type="Gene3D" id="1.10.10.10">
    <property type="entry name" value="Winged helix-like DNA-binding domain superfamily/Winged helix DNA-binding domain"/>
    <property type="match status" value="1"/>
</dbReference>
<dbReference type="SUPFAM" id="SSF53850">
    <property type="entry name" value="Periplasmic binding protein-like II"/>
    <property type="match status" value="1"/>
</dbReference>
<dbReference type="Proteomes" id="UP001501479">
    <property type="component" value="Unassembled WGS sequence"/>
</dbReference>
<sequence>MIKFQQLNAFKAVYELGTMMAASAHIHVTQPAISRLVASLEHQLGFALFQRIRGRLVPTDKGTAFYLEVSKAFSALEHLEHSARDIAEQHHGSLHITAFPMLSNSFLPAILGRLMRETPGLKASLKSYRSEEVLRRTEIQSCDLGFADTEITSPSVTAIPVWGDCVCIVPAGSELAAMPSLTPADLSGMPFIRYENSDSTQQALDRALAQAGIHSLDVVEVSFASVAASLVAEGLGVAVVDPFTARHAQQCGLNIVIREFRPCIPYRFQILYPAFRPNSDLARAFVDSLFSQAEAVGISLRHEKNGSL</sequence>